<organism evidence="1 2">
    <name type="scientific">Peptostreptococcus equinus</name>
    <dbReference type="NCBI Taxonomy" id="3003601"/>
    <lineage>
        <taxon>Bacteria</taxon>
        <taxon>Bacillati</taxon>
        <taxon>Bacillota</taxon>
        <taxon>Clostridia</taxon>
        <taxon>Peptostreptococcales</taxon>
        <taxon>Peptostreptococcaceae</taxon>
        <taxon>Peptostreptococcus</taxon>
    </lineage>
</organism>
<reference evidence="1" key="1">
    <citation type="submission" date="2022-12" db="EMBL/GenBank/DDBJ databases">
        <title>Peptostreptococcus.</title>
        <authorList>
            <person name="Lee S.H."/>
        </authorList>
    </citation>
    <scope>NUCLEOTIDE SEQUENCE</scope>
    <source>
        <strain evidence="1">CBA3647</strain>
    </source>
</reference>
<evidence type="ECO:0000313" key="2">
    <source>
        <dbReference type="Proteomes" id="UP001164187"/>
    </source>
</evidence>
<dbReference type="Proteomes" id="UP001164187">
    <property type="component" value="Chromosome"/>
</dbReference>
<protein>
    <submittedName>
        <fullName evidence="1">Major capsid protein</fullName>
    </submittedName>
</protein>
<evidence type="ECO:0000313" key="1">
    <source>
        <dbReference type="EMBL" id="WAW15449.1"/>
    </source>
</evidence>
<proteinExistence type="predicted"/>
<name>A0ABY7JSL7_9FIRM</name>
<dbReference type="RefSeq" id="WP_269312122.1">
    <property type="nucleotide sequence ID" value="NZ_CP114052.1"/>
</dbReference>
<gene>
    <name evidence="1" type="ORF">O0R46_03115</name>
</gene>
<dbReference type="EMBL" id="CP114052">
    <property type="protein sequence ID" value="WAW15449.1"/>
    <property type="molecule type" value="Genomic_DNA"/>
</dbReference>
<dbReference type="Pfam" id="PF20036">
    <property type="entry name" value="Gp13-like"/>
    <property type="match status" value="1"/>
</dbReference>
<keyword evidence="2" id="KW-1185">Reference proteome</keyword>
<dbReference type="InterPro" id="IPR045404">
    <property type="entry name" value="Gp13-like"/>
</dbReference>
<sequence>MKFDEKSFNGEAWAKYMQAFPNARLNKLVSSGAIVSADKRLQSVFKDNTQTGTVYAKIPYFGRIGGQALNYDGVTDLKGNRTKTLEQGVFTLGRMNSWIEADFSYDITGGEDFDANIRSQIQDYWNDVDQDVILSVLKGIFSMSDSNYKGANKNFVAKHTLDISSSGAPVATDENMLVGATTLNKAIQQAGGDNKNSFTLVFMHSAVATNLENLRLLEHLKYTDENGVTRDLTLATWNGRLVVIDDNMPVESKKIGAESAAVDVYTSYVLGNGAISLTDVGAKVPFEMFRDPHTKGGETELISRVRKAIAVAGISYLKKSQATNSPTNAELENGSNWELINDGTEAINDKFVPLARIISRG</sequence>
<accession>A0ABY7JSL7</accession>